<comment type="caution">
    <text evidence="2">The sequence shown here is derived from an EMBL/GenBank/DDBJ whole genome shotgun (WGS) entry which is preliminary data.</text>
</comment>
<name>A0A132EN34_9BURK</name>
<dbReference type="Proteomes" id="UP000062912">
    <property type="component" value="Unassembled WGS sequence"/>
</dbReference>
<reference evidence="2 3" key="1">
    <citation type="submission" date="2015-11" db="EMBL/GenBank/DDBJ databases">
        <title>Expanding the genomic diversity of Burkholderia species for the development of highly accurate diagnostics.</title>
        <authorList>
            <person name="Sahl J."/>
            <person name="Keim P."/>
            <person name="Wagner D."/>
        </authorList>
    </citation>
    <scope>NUCLEOTIDE SEQUENCE [LARGE SCALE GENOMIC DNA]</scope>
    <source>
        <strain evidence="2 3">MSMB368WGS</strain>
    </source>
</reference>
<gene>
    <name evidence="2" type="ORF">WT56_04455</name>
</gene>
<dbReference type="EMBL" id="LPJR01000001">
    <property type="protein sequence ID" value="KWF37948.1"/>
    <property type="molecule type" value="Genomic_DNA"/>
</dbReference>
<dbReference type="Pfam" id="PF12146">
    <property type="entry name" value="Hydrolase_4"/>
    <property type="match status" value="1"/>
</dbReference>
<organism evidence="2 3">
    <name type="scientific">Burkholderia pseudomultivorans</name>
    <dbReference type="NCBI Taxonomy" id="1207504"/>
    <lineage>
        <taxon>Bacteria</taxon>
        <taxon>Pseudomonadati</taxon>
        <taxon>Pseudomonadota</taxon>
        <taxon>Betaproteobacteria</taxon>
        <taxon>Burkholderiales</taxon>
        <taxon>Burkholderiaceae</taxon>
        <taxon>Burkholderia</taxon>
        <taxon>Burkholderia cepacia complex</taxon>
    </lineage>
</organism>
<dbReference type="InterPro" id="IPR022742">
    <property type="entry name" value="Hydrolase_4"/>
</dbReference>
<evidence type="ECO:0000313" key="2">
    <source>
        <dbReference type="EMBL" id="KWF37948.1"/>
    </source>
</evidence>
<evidence type="ECO:0000313" key="3">
    <source>
        <dbReference type="Proteomes" id="UP000062912"/>
    </source>
</evidence>
<feature type="domain" description="Serine aminopeptidase S33" evidence="1">
    <location>
        <begin position="28"/>
        <end position="161"/>
    </location>
</feature>
<evidence type="ECO:0000259" key="1">
    <source>
        <dbReference type="Pfam" id="PF12146"/>
    </source>
</evidence>
<keyword evidence="2" id="KW-0378">Hydrolase</keyword>
<dbReference type="Gene3D" id="3.40.50.1820">
    <property type="entry name" value="alpha/beta hydrolase"/>
    <property type="match status" value="1"/>
</dbReference>
<dbReference type="InterPro" id="IPR029058">
    <property type="entry name" value="AB_hydrolase_fold"/>
</dbReference>
<proteinExistence type="predicted"/>
<accession>A0A132EN34</accession>
<dbReference type="OrthoDB" id="9785076at2"/>
<dbReference type="SUPFAM" id="SSF53474">
    <property type="entry name" value="alpha/beta-Hydrolases"/>
    <property type="match status" value="1"/>
</dbReference>
<protein>
    <submittedName>
        <fullName evidence="2">Alpha/beta hydrolase</fullName>
    </submittedName>
</protein>
<dbReference type="PIRSF" id="PIRSF037442">
    <property type="entry name" value="UCP037442_abhydr"/>
    <property type="match status" value="1"/>
</dbReference>
<dbReference type="GO" id="GO:0016787">
    <property type="term" value="F:hydrolase activity"/>
    <property type="evidence" value="ECO:0007669"/>
    <property type="project" value="UniProtKB-KW"/>
</dbReference>
<dbReference type="RefSeq" id="WP_060237795.1">
    <property type="nucleotide sequence ID" value="NZ_LPJR01000001.1"/>
</dbReference>
<dbReference type="AlphaFoldDB" id="A0A132EN34"/>
<sequence>MSVTAEPVGFTAADGYPLRGTLWSPADAPRALVLIHPATAVPERLYAGFARFLGERGFAVLTYNYRGIGASRPARLRALRARMRDWVDLDVEAATAWARHAFDGLPLLAVGHSVGGHAIGLSAGSAQLRAAVMVAAHAGSTRLIAHAAERLKVRLILRVLGPLASALLGYVPGKRLGLGEDLPAGVFREWSGWTTLPRYFFDDPTLGAAERFAQQRLPILALGFDDDPWANPAAIDLLVSYLTRAAVERRQVDPRAEGSGPVGHMGFFRSRPGAVLWPGVADWLAQALETPPRDADHAPLSIAAGNRA</sequence>
<dbReference type="InterPro" id="IPR017208">
    <property type="entry name" value="UCP037442_abhydr"/>
</dbReference>